<dbReference type="Pfam" id="PF13537">
    <property type="entry name" value="GATase_7"/>
    <property type="match status" value="1"/>
</dbReference>
<dbReference type="PANTHER" id="PTHR43284:SF1">
    <property type="entry name" value="ASPARAGINE SYNTHETASE"/>
    <property type="match status" value="1"/>
</dbReference>
<evidence type="ECO:0000256" key="9">
    <source>
        <dbReference type="PIRSR" id="PIRSR001589-1"/>
    </source>
</evidence>
<comment type="pathway">
    <text evidence="1">Amino-acid biosynthesis; L-asparagine biosynthesis; L-asparagine from L-aspartate (L-Gln route): step 1/1.</text>
</comment>
<keyword evidence="13" id="KW-0436">Ligase</keyword>
<name>A0A537K7R0_9BACT</name>
<comment type="caution">
    <text evidence="13">The sequence shown here is derived from an EMBL/GenBank/DDBJ whole genome shotgun (WGS) entry which is preliminary data.</text>
</comment>
<dbReference type="InterPro" id="IPR029055">
    <property type="entry name" value="Ntn_hydrolases_N"/>
</dbReference>
<evidence type="ECO:0000313" key="14">
    <source>
        <dbReference type="Proteomes" id="UP000318509"/>
    </source>
</evidence>
<feature type="site" description="Important for beta-aspartyl-AMP intermediate formation" evidence="11">
    <location>
        <position position="362"/>
    </location>
</feature>
<dbReference type="NCBIfam" id="TIGR01536">
    <property type="entry name" value="asn_synth_AEB"/>
    <property type="match status" value="1"/>
</dbReference>
<keyword evidence="5 10" id="KW-0067">ATP-binding</keyword>
<dbReference type="SUPFAM" id="SSF56235">
    <property type="entry name" value="N-terminal nucleophile aminohydrolases (Ntn hydrolases)"/>
    <property type="match status" value="1"/>
</dbReference>
<gene>
    <name evidence="13" type="primary">asnB</name>
    <name evidence="13" type="ORF">E6H00_03700</name>
</gene>
<dbReference type="CDD" id="cd01991">
    <property type="entry name" value="Asn_synthase_B_C"/>
    <property type="match status" value="1"/>
</dbReference>
<evidence type="ECO:0000256" key="6">
    <source>
        <dbReference type="ARBA" id="ARBA00022888"/>
    </source>
</evidence>
<dbReference type="InterPro" id="IPR001962">
    <property type="entry name" value="Asn_synthase"/>
</dbReference>
<evidence type="ECO:0000256" key="7">
    <source>
        <dbReference type="ARBA" id="ARBA00022962"/>
    </source>
</evidence>
<feature type="binding site" evidence="10">
    <location>
        <position position="100"/>
    </location>
    <ligand>
        <name>L-glutamine</name>
        <dbReference type="ChEBI" id="CHEBI:58359"/>
    </ligand>
</feature>
<evidence type="ECO:0000256" key="11">
    <source>
        <dbReference type="PIRSR" id="PIRSR001589-3"/>
    </source>
</evidence>
<feature type="domain" description="Glutamine amidotransferase type-2" evidence="12">
    <location>
        <begin position="2"/>
        <end position="213"/>
    </location>
</feature>
<dbReference type="EC" id="6.3.5.4" evidence="3"/>
<organism evidence="13 14">
    <name type="scientific">Candidatus Segetimicrobium genomatis</name>
    <dbReference type="NCBI Taxonomy" id="2569760"/>
    <lineage>
        <taxon>Bacteria</taxon>
        <taxon>Bacillati</taxon>
        <taxon>Candidatus Sysuimicrobiota</taxon>
        <taxon>Candidatus Sysuimicrobiia</taxon>
        <taxon>Candidatus Sysuimicrobiales</taxon>
        <taxon>Candidatus Segetimicrobiaceae</taxon>
        <taxon>Candidatus Segetimicrobium</taxon>
    </lineage>
</organism>
<evidence type="ECO:0000256" key="1">
    <source>
        <dbReference type="ARBA" id="ARBA00005187"/>
    </source>
</evidence>
<dbReference type="InterPro" id="IPR051786">
    <property type="entry name" value="ASN_synthetase/amidase"/>
</dbReference>
<dbReference type="InterPro" id="IPR006426">
    <property type="entry name" value="Asn_synth_AEB"/>
</dbReference>
<keyword evidence="6 9" id="KW-0061">Asparagine biosynthesis</keyword>
<dbReference type="PANTHER" id="PTHR43284">
    <property type="entry name" value="ASPARAGINE SYNTHETASE (GLUTAMINE-HYDROLYZING)"/>
    <property type="match status" value="1"/>
</dbReference>
<dbReference type="InterPro" id="IPR033738">
    <property type="entry name" value="AsnB_N"/>
</dbReference>
<comment type="similarity">
    <text evidence="2">Belongs to the asparagine synthetase family.</text>
</comment>
<evidence type="ECO:0000256" key="5">
    <source>
        <dbReference type="ARBA" id="ARBA00022840"/>
    </source>
</evidence>
<dbReference type="Gene3D" id="3.40.50.620">
    <property type="entry name" value="HUPs"/>
    <property type="match status" value="2"/>
</dbReference>
<proteinExistence type="inferred from homology"/>
<dbReference type="PIRSF" id="PIRSF001589">
    <property type="entry name" value="Asn_synthetase_glu-h"/>
    <property type="match status" value="1"/>
</dbReference>
<dbReference type="PROSITE" id="PS51278">
    <property type="entry name" value="GATASE_TYPE_2"/>
    <property type="match status" value="1"/>
</dbReference>
<dbReference type="GO" id="GO:0005829">
    <property type="term" value="C:cytosol"/>
    <property type="evidence" value="ECO:0007669"/>
    <property type="project" value="TreeGrafter"/>
</dbReference>
<dbReference type="Pfam" id="PF00733">
    <property type="entry name" value="Asn_synthase"/>
    <property type="match status" value="1"/>
</dbReference>
<comment type="catalytic activity">
    <reaction evidence="8">
        <text>L-aspartate + L-glutamine + ATP + H2O = L-asparagine + L-glutamate + AMP + diphosphate + H(+)</text>
        <dbReference type="Rhea" id="RHEA:12228"/>
        <dbReference type="ChEBI" id="CHEBI:15377"/>
        <dbReference type="ChEBI" id="CHEBI:15378"/>
        <dbReference type="ChEBI" id="CHEBI:29985"/>
        <dbReference type="ChEBI" id="CHEBI:29991"/>
        <dbReference type="ChEBI" id="CHEBI:30616"/>
        <dbReference type="ChEBI" id="CHEBI:33019"/>
        <dbReference type="ChEBI" id="CHEBI:58048"/>
        <dbReference type="ChEBI" id="CHEBI:58359"/>
        <dbReference type="ChEBI" id="CHEBI:456215"/>
        <dbReference type="EC" id="6.3.5.4"/>
    </reaction>
</comment>
<evidence type="ECO:0000256" key="8">
    <source>
        <dbReference type="ARBA" id="ARBA00048741"/>
    </source>
</evidence>
<dbReference type="InterPro" id="IPR017932">
    <property type="entry name" value="GATase_2_dom"/>
</dbReference>
<dbReference type="EMBL" id="VBAK01000089">
    <property type="protein sequence ID" value="TMI91572.1"/>
    <property type="molecule type" value="Genomic_DNA"/>
</dbReference>
<dbReference type="AlphaFoldDB" id="A0A537K7R0"/>
<keyword evidence="7 9" id="KW-0315">Glutamine amidotransferase</keyword>
<dbReference type="CDD" id="cd00712">
    <property type="entry name" value="AsnB"/>
    <property type="match status" value="1"/>
</dbReference>
<dbReference type="SUPFAM" id="SSF52402">
    <property type="entry name" value="Adenine nucleotide alpha hydrolases-like"/>
    <property type="match status" value="1"/>
</dbReference>
<feature type="active site" description="For GATase activity" evidence="9">
    <location>
        <position position="2"/>
    </location>
</feature>
<keyword evidence="9" id="KW-0028">Amino-acid biosynthesis</keyword>
<accession>A0A537K7R0</accession>
<evidence type="ECO:0000313" key="13">
    <source>
        <dbReference type="EMBL" id="TMI91572.1"/>
    </source>
</evidence>
<sequence length="636" mass="72752">MCGICGIVDFGRDEPVTASALTTMARTLSHRGPDEEGFYRSKHAALATRRLRVIDPAGGRQPLANEDGTVWVAFNGEIYNFKELRRTLEQRGHTFRTRSDTEVILHAYEERAEGCLDLLQGMFAFALWDSRRQRLLIARDRLGIKPLHYWISGDRIAFASEIKALLQLPEVSTCVDECALDLYLTYGYVPSPHTIFQAIHKLPPAHYLIAERGRVRVQPYWDFTPADTSARSEREYRQELLERMRNSVRAHLVSDVPLGAFLSGGLDSSTIVALMSAEMTEPVKTFSIGFQENEYNELPYARAVAERFATDHHELMVEPQAIGSLPTLLTHFDEPFGDSSAIPTYLVSIIARKSVTVVLTGDGGDELFGGYEWQRRYLMTRRLEALPLSFRRQLSTLASALPSPGFYRAQQDKLRNFLVDAASPPEEGYLRRLTLLDIDSRRSLYSPDLLSRLDGWDSRRALQKWVRRLPMTDFRNRMLYADTHFYCPEDCLTKVDRMSMAWSLEARVPFLDHTLVEFVAGIPPNLKLRGLTSKYLLREAVKDILPSSLLQRGKRGFSIPLAAWLRGPLHDTLCDALLGERLRQRGWLRPDVLERMIRQHTGGERDHAHRLWALLALELWAQEYLDRARVPEEVLR</sequence>
<dbReference type="Proteomes" id="UP000318509">
    <property type="component" value="Unassembled WGS sequence"/>
</dbReference>
<protein>
    <recommendedName>
        <fullName evidence="3">asparagine synthase (glutamine-hydrolyzing)</fullName>
        <ecNumber evidence="3">6.3.5.4</ecNumber>
    </recommendedName>
</protein>
<evidence type="ECO:0000256" key="3">
    <source>
        <dbReference type="ARBA" id="ARBA00012737"/>
    </source>
</evidence>
<dbReference type="Gene3D" id="3.60.20.10">
    <property type="entry name" value="Glutamine Phosphoribosylpyrophosphate, subunit 1, domain 1"/>
    <property type="match status" value="1"/>
</dbReference>
<evidence type="ECO:0000259" key="12">
    <source>
        <dbReference type="PROSITE" id="PS51278"/>
    </source>
</evidence>
<dbReference type="GO" id="GO:0004066">
    <property type="term" value="F:asparagine synthase (glutamine-hydrolyzing) activity"/>
    <property type="evidence" value="ECO:0007669"/>
    <property type="project" value="UniProtKB-EC"/>
</dbReference>
<evidence type="ECO:0000256" key="10">
    <source>
        <dbReference type="PIRSR" id="PIRSR001589-2"/>
    </source>
</evidence>
<feature type="binding site" evidence="10">
    <location>
        <position position="288"/>
    </location>
    <ligand>
        <name>ATP</name>
        <dbReference type="ChEBI" id="CHEBI:30616"/>
    </ligand>
</feature>
<dbReference type="InterPro" id="IPR014729">
    <property type="entry name" value="Rossmann-like_a/b/a_fold"/>
</dbReference>
<dbReference type="GO" id="GO:0005524">
    <property type="term" value="F:ATP binding"/>
    <property type="evidence" value="ECO:0007669"/>
    <property type="project" value="UniProtKB-KW"/>
</dbReference>
<reference evidence="13 14" key="1">
    <citation type="journal article" date="2019" name="Nat. Microbiol.">
        <title>Mediterranean grassland soil C-N compound turnover is dependent on rainfall and depth, and is mediated by genomically divergent microorganisms.</title>
        <authorList>
            <person name="Diamond S."/>
            <person name="Andeer P.F."/>
            <person name="Li Z."/>
            <person name="Crits-Christoph A."/>
            <person name="Burstein D."/>
            <person name="Anantharaman K."/>
            <person name="Lane K.R."/>
            <person name="Thomas B.C."/>
            <person name="Pan C."/>
            <person name="Northen T.R."/>
            <person name="Banfield J.F."/>
        </authorList>
    </citation>
    <scope>NUCLEOTIDE SEQUENCE [LARGE SCALE GENOMIC DNA]</scope>
    <source>
        <strain evidence="13">NP_3</strain>
    </source>
</reference>
<keyword evidence="4 10" id="KW-0547">Nucleotide-binding</keyword>
<evidence type="ECO:0000256" key="4">
    <source>
        <dbReference type="ARBA" id="ARBA00022741"/>
    </source>
</evidence>
<evidence type="ECO:0000256" key="2">
    <source>
        <dbReference type="ARBA" id="ARBA00005752"/>
    </source>
</evidence>
<dbReference type="GO" id="GO:0006529">
    <property type="term" value="P:asparagine biosynthetic process"/>
    <property type="evidence" value="ECO:0007669"/>
    <property type="project" value="UniProtKB-KW"/>
</dbReference>